<comment type="caution">
    <text evidence="1">The sequence shown here is derived from an EMBL/GenBank/DDBJ whole genome shotgun (WGS) entry which is preliminary data.</text>
</comment>
<proteinExistence type="predicted"/>
<dbReference type="AlphaFoldDB" id="A0A9W9N7K4"/>
<dbReference type="EMBL" id="JAPQKQ010000001">
    <property type="protein sequence ID" value="KAJ5214724.1"/>
    <property type="molecule type" value="Genomic_DNA"/>
</dbReference>
<dbReference type="OrthoDB" id="443402at2759"/>
<reference evidence="1" key="1">
    <citation type="submission" date="2022-11" db="EMBL/GenBank/DDBJ databases">
        <authorList>
            <person name="Petersen C."/>
        </authorList>
    </citation>
    <scope>NUCLEOTIDE SEQUENCE</scope>
    <source>
        <strain evidence="1">IBT 20477</strain>
    </source>
</reference>
<accession>A0A9W9N7K4</accession>
<evidence type="ECO:0000313" key="2">
    <source>
        <dbReference type="Proteomes" id="UP001150942"/>
    </source>
</evidence>
<keyword evidence="2" id="KW-1185">Reference proteome</keyword>
<name>A0A9W9N7K4_9EURO</name>
<reference evidence="1" key="2">
    <citation type="journal article" date="2023" name="IMA Fungus">
        <title>Comparative genomic study of the Penicillium genus elucidates a diverse pangenome and 15 lateral gene transfer events.</title>
        <authorList>
            <person name="Petersen C."/>
            <person name="Sorensen T."/>
            <person name="Nielsen M.R."/>
            <person name="Sondergaard T.E."/>
            <person name="Sorensen J.L."/>
            <person name="Fitzpatrick D.A."/>
            <person name="Frisvad J.C."/>
            <person name="Nielsen K.L."/>
        </authorList>
    </citation>
    <scope>NUCLEOTIDE SEQUENCE</scope>
    <source>
        <strain evidence="1">IBT 20477</strain>
    </source>
</reference>
<protein>
    <submittedName>
        <fullName evidence="1">Uncharacterized protein</fullName>
    </submittedName>
</protein>
<dbReference type="Proteomes" id="UP001150942">
    <property type="component" value="Unassembled WGS sequence"/>
</dbReference>
<sequence>MWAAHNNDGYDVPLRFLEASHIVQHHTQTVELSTQVLPANEFPGPKGHIWGRNLLHNLALGSNLLLVATRAKSFKFVQQLLHEGWAPREMVPMEPIRSLNRTNTENSPTIPAPKAIGSVWLIFLYGLVEGYLLAGSTDDSCIDVLTSS</sequence>
<evidence type="ECO:0000313" key="1">
    <source>
        <dbReference type="EMBL" id="KAJ5214724.1"/>
    </source>
</evidence>
<gene>
    <name evidence="1" type="ORF">N7449_001893</name>
</gene>
<organism evidence="1 2">
    <name type="scientific">Penicillium cf. viridicatum</name>
    <dbReference type="NCBI Taxonomy" id="2972119"/>
    <lineage>
        <taxon>Eukaryota</taxon>
        <taxon>Fungi</taxon>
        <taxon>Dikarya</taxon>
        <taxon>Ascomycota</taxon>
        <taxon>Pezizomycotina</taxon>
        <taxon>Eurotiomycetes</taxon>
        <taxon>Eurotiomycetidae</taxon>
        <taxon>Eurotiales</taxon>
        <taxon>Aspergillaceae</taxon>
        <taxon>Penicillium</taxon>
    </lineage>
</organism>